<dbReference type="Gene3D" id="3.40.30.10">
    <property type="entry name" value="Glutaredoxin"/>
    <property type="match status" value="1"/>
</dbReference>
<protein>
    <submittedName>
        <fullName evidence="3">Phage tail component protein</fullName>
    </submittedName>
</protein>
<name>U1X5F8_ANEAE</name>
<dbReference type="EMBL" id="AWSJ01000114">
    <property type="protein sequence ID" value="ERI10210.1"/>
    <property type="molecule type" value="Genomic_DNA"/>
</dbReference>
<dbReference type="InterPro" id="IPR013740">
    <property type="entry name" value="Redoxin"/>
</dbReference>
<dbReference type="Proteomes" id="UP000016511">
    <property type="component" value="Unassembled WGS sequence"/>
</dbReference>
<evidence type="ECO:0000313" key="3">
    <source>
        <dbReference type="EMBL" id="ERI10210.1"/>
    </source>
</evidence>
<feature type="domain" description="Redoxin" evidence="2">
    <location>
        <begin position="41"/>
        <end position="157"/>
    </location>
</feature>
<dbReference type="InterPro" id="IPR036249">
    <property type="entry name" value="Thioredoxin-like_sf"/>
</dbReference>
<dbReference type="HOGENOM" id="CLU_1567436_0_0_9"/>
<dbReference type="GeneID" id="92837993"/>
<organism evidence="3 4">
    <name type="scientific">Aneurinibacillus aneurinilyticus ATCC 12856</name>
    <dbReference type="NCBI Taxonomy" id="649747"/>
    <lineage>
        <taxon>Bacteria</taxon>
        <taxon>Bacillati</taxon>
        <taxon>Bacillota</taxon>
        <taxon>Bacilli</taxon>
        <taxon>Bacillales</taxon>
        <taxon>Paenibacillaceae</taxon>
        <taxon>Aneurinibacillus group</taxon>
        <taxon>Aneurinibacillus</taxon>
    </lineage>
</organism>
<dbReference type="RefSeq" id="WP_021620028.1">
    <property type="nucleotide sequence ID" value="NZ_KE952713.1"/>
</dbReference>
<gene>
    <name evidence="3" type="ORF">HMPREF0083_01702</name>
</gene>
<dbReference type="SUPFAM" id="SSF52833">
    <property type="entry name" value="Thioredoxin-like"/>
    <property type="match status" value="1"/>
</dbReference>
<evidence type="ECO:0000259" key="2">
    <source>
        <dbReference type="Pfam" id="PF08534"/>
    </source>
</evidence>
<feature type="transmembrane region" description="Helical" evidence="1">
    <location>
        <begin position="6"/>
        <end position="25"/>
    </location>
</feature>
<dbReference type="PATRIC" id="fig|649747.3.peg.1540"/>
<sequence>MNRNIIILICIVVTSIGIYLGVSYYESKNMKDIRPAMDLVANEPFPNVQLEAENNKVIDFNSLGKRKKVIFIISTRCQICNEKKEYFDKFAAYLQKQGIDPIVIYQDRKKISFKRYKNMKGQYRLLNDKFRLTNITPTMLLLDDNNKIVEIEIGIDENRKLIEKITNFEW</sequence>
<keyword evidence="1" id="KW-0812">Transmembrane</keyword>
<proteinExistence type="predicted"/>
<accession>U1X5F8</accession>
<dbReference type="AlphaFoldDB" id="U1X5F8"/>
<evidence type="ECO:0000313" key="4">
    <source>
        <dbReference type="Proteomes" id="UP000016511"/>
    </source>
</evidence>
<reference evidence="3 4" key="1">
    <citation type="submission" date="2013-08" db="EMBL/GenBank/DDBJ databases">
        <authorList>
            <person name="Weinstock G."/>
            <person name="Sodergren E."/>
            <person name="Wylie T."/>
            <person name="Fulton L."/>
            <person name="Fulton R."/>
            <person name="Fronick C."/>
            <person name="O'Laughlin M."/>
            <person name="Godfrey J."/>
            <person name="Miner T."/>
            <person name="Herter B."/>
            <person name="Appelbaum E."/>
            <person name="Cordes M."/>
            <person name="Lek S."/>
            <person name="Wollam A."/>
            <person name="Pepin K.H."/>
            <person name="Palsikar V.B."/>
            <person name="Mitreva M."/>
            <person name="Wilson R.K."/>
        </authorList>
    </citation>
    <scope>NUCLEOTIDE SEQUENCE [LARGE SCALE GENOMIC DNA]</scope>
    <source>
        <strain evidence="3 4">ATCC 12856</strain>
    </source>
</reference>
<evidence type="ECO:0000256" key="1">
    <source>
        <dbReference type="SAM" id="Phobius"/>
    </source>
</evidence>
<keyword evidence="4" id="KW-1185">Reference proteome</keyword>
<comment type="caution">
    <text evidence="3">The sequence shown here is derived from an EMBL/GenBank/DDBJ whole genome shotgun (WGS) entry which is preliminary data.</text>
</comment>
<dbReference type="Pfam" id="PF08534">
    <property type="entry name" value="Redoxin"/>
    <property type="match status" value="1"/>
</dbReference>
<dbReference type="STRING" id="649747.HMPREF0083_01702"/>
<keyword evidence="1" id="KW-0472">Membrane</keyword>
<keyword evidence="1" id="KW-1133">Transmembrane helix</keyword>
<dbReference type="GO" id="GO:0016491">
    <property type="term" value="F:oxidoreductase activity"/>
    <property type="evidence" value="ECO:0007669"/>
    <property type="project" value="InterPro"/>
</dbReference>